<dbReference type="AlphaFoldDB" id="A0A239EE87"/>
<feature type="signal peptide" evidence="1">
    <location>
        <begin position="1"/>
        <end position="17"/>
    </location>
</feature>
<dbReference type="Pfam" id="PF13472">
    <property type="entry name" value="Lipase_GDSL_2"/>
    <property type="match status" value="1"/>
</dbReference>
<name>A0A239EE87_9BACT</name>
<dbReference type="InterPro" id="IPR013830">
    <property type="entry name" value="SGNH_hydro"/>
</dbReference>
<dbReference type="GO" id="GO:0016788">
    <property type="term" value="F:hydrolase activity, acting on ester bonds"/>
    <property type="evidence" value="ECO:0007669"/>
    <property type="project" value="UniProtKB-ARBA"/>
</dbReference>
<dbReference type="RefSeq" id="WP_089407192.1">
    <property type="nucleotide sequence ID" value="NZ_FZOU01000001.1"/>
</dbReference>
<dbReference type="InterPro" id="IPR036514">
    <property type="entry name" value="SGNH_hydro_sf"/>
</dbReference>
<dbReference type="Proteomes" id="UP000198356">
    <property type="component" value="Unassembled WGS sequence"/>
</dbReference>
<evidence type="ECO:0000259" key="2">
    <source>
        <dbReference type="Pfam" id="PF13472"/>
    </source>
</evidence>
<feature type="chain" id="PRO_5012714958" evidence="1">
    <location>
        <begin position="18"/>
        <end position="422"/>
    </location>
</feature>
<dbReference type="SUPFAM" id="SSF52266">
    <property type="entry name" value="SGNH hydrolase"/>
    <property type="match status" value="1"/>
</dbReference>
<dbReference type="InterPro" id="IPR053140">
    <property type="entry name" value="GDSL_Rv0518-like"/>
</dbReference>
<sequence length="422" mass="43125">MKQFVLAAFSLSLFVFANGCGGGSSAAGSVPTSGQIWVASWADAPSSLTGGASSEQTFREIVKPSVGSRGTVRLHFSNYFGTAAVQLGSVHIGKQTATAGVSGDTAVTFGGLGAVSIPAGSTVVSDNVTLNFSYGDVLSVTEYVSGSWTNLTAHAQGTNIVTSYATAKNAGDKTSDTLGAAFTQTTFNTYLLDRIDVYGGYKETIAAFGSSTTDGYNSGLDLHMTYPEQLAAALHAAGHDDIAVANVGIGGTTVLGSTPTAGVNRFVRDVTALPGVTSVIDYLGANDLRDNCVAAAAVITGKQSIITMAHAAGLKIYEGITAPSTYCGAQNPGGFGTRYAQGSGEEAQRFLLNTWQMSSGASVVNGVTVQAPASDGTIDFNAAIVDPANLSYMLPALDSGDDIHPNPTGYLAMVKAIPLTLF</sequence>
<organism evidence="3 4">
    <name type="scientific">Granulicella rosea</name>
    <dbReference type="NCBI Taxonomy" id="474952"/>
    <lineage>
        <taxon>Bacteria</taxon>
        <taxon>Pseudomonadati</taxon>
        <taxon>Acidobacteriota</taxon>
        <taxon>Terriglobia</taxon>
        <taxon>Terriglobales</taxon>
        <taxon>Acidobacteriaceae</taxon>
        <taxon>Granulicella</taxon>
    </lineage>
</organism>
<dbReference type="PANTHER" id="PTHR43784:SF2">
    <property type="entry name" value="GDSL-LIKE LIPASE_ACYLHYDROLASE, PUTATIVE (AFU_ORTHOLOGUE AFUA_2G00820)-RELATED"/>
    <property type="match status" value="1"/>
</dbReference>
<protein>
    <submittedName>
        <fullName evidence="3">Lysophospholipase L1</fullName>
    </submittedName>
</protein>
<evidence type="ECO:0000256" key="1">
    <source>
        <dbReference type="SAM" id="SignalP"/>
    </source>
</evidence>
<dbReference type="OrthoDB" id="108749at2"/>
<gene>
    <name evidence="3" type="ORF">SAMN05421770_101936</name>
</gene>
<evidence type="ECO:0000313" key="4">
    <source>
        <dbReference type="Proteomes" id="UP000198356"/>
    </source>
</evidence>
<dbReference type="PANTHER" id="PTHR43784">
    <property type="entry name" value="GDSL-LIKE LIPASE/ACYLHYDROLASE, PUTATIVE (AFU_ORTHOLOGUE AFUA_2G00820)-RELATED"/>
    <property type="match status" value="1"/>
</dbReference>
<feature type="domain" description="SGNH hydrolase-type esterase" evidence="2">
    <location>
        <begin position="207"/>
        <end position="410"/>
    </location>
</feature>
<reference evidence="3 4" key="1">
    <citation type="submission" date="2017-06" db="EMBL/GenBank/DDBJ databases">
        <authorList>
            <person name="Kim H.J."/>
            <person name="Triplett B.A."/>
        </authorList>
    </citation>
    <scope>NUCLEOTIDE SEQUENCE [LARGE SCALE GENOMIC DNA]</scope>
    <source>
        <strain evidence="3 4">DSM 18704</strain>
    </source>
</reference>
<dbReference type="EMBL" id="FZOU01000001">
    <property type="protein sequence ID" value="SNS43080.1"/>
    <property type="molecule type" value="Genomic_DNA"/>
</dbReference>
<proteinExistence type="predicted"/>
<keyword evidence="4" id="KW-1185">Reference proteome</keyword>
<dbReference type="Gene3D" id="3.40.50.1110">
    <property type="entry name" value="SGNH hydrolase"/>
    <property type="match status" value="1"/>
</dbReference>
<evidence type="ECO:0000313" key="3">
    <source>
        <dbReference type="EMBL" id="SNS43080.1"/>
    </source>
</evidence>
<accession>A0A239EE87</accession>
<keyword evidence="1" id="KW-0732">Signal</keyword>